<feature type="domain" description="Aminoglycoside phosphotransferase" evidence="1">
    <location>
        <begin position="33"/>
        <end position="249"/>
    </location>
</feature>
<dbReference type="Proteomes" id="UP001451571">
    <property type="component" value="Chromosome"/>
</dbReference>
<reference evidence="2 3" key="1">
    <citation type="submission" date="2024-02" db="EMBL/GenBank/DDBJ databases">
        <title>Bacterial strain from lacustrine sediment.</title>
        <authorList>
            <person name="Petit C."/>
            <person name="Fadhlaoui K."/>
        </authorList>
    </citation>
    <scope>NUCLEOTIDE SEQUENCE [LARGE SCALE GENOMIC DNA]</scope>
    <source>
        <strain evidence="2 3">IPX-CK</strain>
    </source>
</reference>
<accession>A0ABZ3EV35</accession>
<dbReference type="InterPro" id="IPR011009">
    <property type="entry name" value="Kinase-like_dom_sf"/>
</dbReference>
<dbReference type="SUPFAM" id="SSF56112">
    <property type="entry name" value="Protein kinase-like (PK-like)"/>
    <property type="match status" value="1"/>
</dbReference>
<dbReference type="PANTHER" id="PTHR21310">
    <property type="entry name" value="AMINOGLYCOSIDE PHOSPHOTRANSFERASE-RELATED-RELATED"/>
    <property type="match status" value="1"/>
</dbReference>
<evidence type="ECO:0000313" key="2">
    <source>
        <dbReference type="EMBL" id="XAH74103.1"/>
    </source>
</evidence>
<dbReference type="EMBL" id="CP146256">
    <property type="protein sequence ID" value="XAH74103.1"/>
    <property type="molecule type" value="Genomic_DNA"/>
</dbReference>
<evidence type="ECO:0000313" key="3">
    <source>
        <dbReference type="Proteomes" id="UP001451571"/>
    </source>
</evidence>
<dbReference type="InterPro" id="IPR051678">
    <property type="entry name" value="AGP_Transferase"/>
</dbReference>
<dbReference type="EC" id="2.7.-.-" evidence="2"/>
<dbReference type="Gene3D" id="3.30.200.20">
    <property type="entry name" value="Phosphorylase Kinase, domain 1"/>
    <property type="match status" value="1"/>
</dbReference>
<dbReference type="RefSeq" id="WP_342757698.1">
    <property type="nucleotide sequence ID" value="NZ_CP146256.1"/>
</dbReference>
<keyword evidence="2" id="KW-0808">Transferase</keyword>
<dbReference type="PANTHER" id="PTHR21310:SF15">
    <property type="entry name" value="AMINOGLYCOSIDE PHOSPHOTRANSFERASE DOMAIN-CONTAINING PROTEIN"/>
    <property type="match status" value="1"/>
</dbReference>
<gene>
    <name evidence="2" type="ORF">V6984_21805</name>
</gene>
<dbReference type="InterPro" id="IPR002575">
    <property type="entry name" value="Aminoglycoside_PTrfase"/>
</dbReference>
<dbReference type="Gene3D" id="3.90.1200.10">
    <property type="match status" value="1"/>
</dbReference>
<organism evidence="2 3">
    <name type="scientific">Kineothrix sedimenti</name>
    <dbReference type="NCBI Taxonomy" id="3123317"/>
    <lineage>
        <taxon>Bacteria</taxon>
        <taxon>Bacillati</taxon>
        <taxon>Bacillota</taxon>
        <taxon>Clostridia</taxon>
        <taxon>Lachnospirales</taxon>
        <taxon>Lachnospiraceae</taxon>
        <taxon>Kineothrix</taxon>
    </lineage>
</organism>
<sequence length="319" mass="37036">MPVSITKNKVSEQCIEQMICKAFPQEKIKNMVELTEGFFNVAFKISLEKRDVILKIAPPPDAIIMTHEKDIMLSEVNAMKMMEEQSVVPVPRVLFYDNGCEICESGYFFMEKLEGSSFSSIADKMTQEEKDEIFFQMGKYTKAINSIENDVFGYYGQKEKQGTNWYEVFCSMVMDTYSDARRKNISIPVSEEKVLSMLKADKKIFEEVKKAKFVHWDIWAGNVFVENTTVTGIIDFERCLWADELMEVGFRTYGLEKAFFEGYGIEGLSCSQLKRAKWYDIYLFLIACLECDYRMYDNKGMYEWGSKMLKKSIDEKATS</sequence>
<name>A0ABZ3EV35_9FIRM</name>
<keyword evidence="3" id="KW-1185">Reference proteome</keyword>
<protein>
    <submittedName>
        <fullName evidence="2">Aminoglycoside 3'-phosphotransferase/choline kinase family protein</fullName>
        <ecNumber evidence="2">2.7.-.-</ecNumber>
    </submittedName>
</protein>
<evidence type="ECO:0000259" key="1">
    <source>
        <dbReference type="Pfam" id="PF01636"/>
    </source>
</evidence>
<dbReference type="GO" id="GO:0016301">
    <property type="term" value="F:kinase activity"/>
    <property type="evidence" value="ECO:0007669"/>
    <property type="project" value="UniProtKB-KW"/>
</dbReference>
<keyword evidence="2" id="KW-0418">Kinase</keyword>
<dbReference type="CDD" id="cd05120">
    <property type="entry name" value="APH_ChoK_like"/>
    <property type="match status" value="1"/>
</dbReference>
<dbReference type="Pfam" id="PF01636">
    <property type="entry name" value="APH"/>
    <property type="match status" value="1"/>
</dbReference>
<proteinExistence type="predicted"/>